<dbReference type="SUPFAM" id="SSF53681">
    <property type="entry name" value="Aspartate/glutamate racemase"/>
    <property type="match status" value="2"/>
</dbReference>
<comment type="caution">
    <text evidence="3">The sequence shown here is derived from an EMBL/GenBank/DDBJ whole genome shotgun (WGS) entry which is preliminary data.</text>
</comment>
<dbReference type="GO" id="GO:0016853">
    <property type="term" value="F:isomerase activity"/>
    <property type="evidence" value="ECO:0007669"/>
    <property type="project" value="UniProtKB-KW"/>
</dbReference>
<accession>A0ABU2ZEI7</accession>
<dbReference type="PANTHER" id="PTHR21198:SF7">
    <property type="entry name" value="ASPARTATE-GLUTAMATE RACEMASE FAMILY"/>
    <property type="match status" value="1"/>
</dbReference>
<keyword evidence="4" id="KW-1185">Reference proteome</keyword>
<comment type="similarity">
    <text evidence="1">Belongs to the aspartate/glutamate racemases family.</text>
</comment>
<dbReference type="InterPro" id="IPR004380">
    <property type="entry name" value="Asp_race"/>
</dbReference>
<reference evidence="3 4" key="1">
    <citation type="submission" date="2023-09" db="EMBL/GenBank/DDBJ databases">
        <authorList>
            <person name="Rey-Velasco X."/>
        </authorList>
    </citation>
    <scope>NUCLEOTIDE SEQUENCE [LARGE SCALE GENOMIC DNA]</scope>
    <source>
        <strain evidence="3 4">F390</strain>
    </source>
</reference>
<dbReference type="Proteomes" id="UP001259803">
    <property type="component" value="Unassembled WGS sequence"/>
</dbReference>
<proteinExistence type="inferred from homology"/>
<protein>
    <submittedName>
        <fullName evidence="3">Amino acid racemase</fullName>
        <ecNumber evidence="3">5.1.1.-</ecNumber>
    </submittedName>
</protein>
<organism evidence="3 4">
    <name type="scientific">Croceicoccus esteveae</name>
    <dbReference type="NCBI Taxonomy" id="3075597"/>
    <lineage>
        <taxon>Bacteria</taxon>
        <taxon>Pseudomonadati</taxon>
        <taxon>Pseudomonadota</taxon>
        <taxon>Alphaproteobacteria</taxon>
        <taxon>Sphingomonadales</taxon>
        <taxon>Erythrobacteraceae</taxon>
        <taxon>Croceicoccus</taxon>
    </lineage>
</organism>
<evidence type="ECO:0000256" key="1">
    <source>
        <dbReference type="ARBA" id="ARBA00007847"/>
    </source>
</evidence>
<dbReference type="NCBIfam" id="TIGR00035">
    <property type="entry name" value="asp_race"/>
    <property type="match status" value="1"/>
</dbReference>
<dbReference type="EMBL" id="JAVRHS010000001">
    <property type="protein sequence ID" value="MDT0575018.1"/>
    <property type="molecule type" value="Genomic_DNA"/>
</dbReference>
<gene>
    <name evidence="3" type="ORF">RM533_02330</name>
</gene>
<dbReference type="Gene3D" id="3.40.50.1860">
    <property type="match status" value="2"/>
</dbReference>
<evidence type="ECO:0000313" key="3">
    <source>
        <dbReference type="EMBL" id="MDT0575018.1"/>
    </source>
</evidence>
<dbReference type="EC" id="5.1.1.-" evidence="3"/>
<evidence type="ECO:0000256" key="2">
    <source>
        <dbReference type="ARBA" id="ARBA00023235"/>
    </source>
</evidence>
<name>A0ABU2ZEI7_9SPHN</name>
<dbReference type="RefSeq" id="WP_311339568.1">
    <property type="nucleotide sequence ID" value="NZ_JAVRHS010000001.1"/>
</dbReference>
<dbReference type="Pfam" id="PF01177">
    <property type="entry name" value="Asp_Glu_race"/>
    <property type="match status" value="1"/>
</dbReference>
<dbReference type="InterPro" id="IPR001920">
    <property type="entry name" value="Asp/Glu_race"/>
</dbReference>
<keyword evidence="2 3" id="KW-0413">Isomerase</keyword>
<sequence length="255" mass="27588">MNRIQAEPSAQAAARAEDDRPLRKLGLIGGMSWVSTQSYYQTINRVVQKHAGTNRSAPILIESLDFGPLYRIGNDEQHWQRAAEILSASARRLEGAGAGAIVIAANSMHRIHAAVTDAVTIPVFHIADCVAARMRDAKVECAALIGSANVMTEDFYRDRLIGQGVTLLPPDTSIIERLDAIIYGELMLGKVTRSAERELKTIMASLTRVGAQAVVLGCTELELIVDVNANILPVFDGAHIHATAAAEWILGINQQ</sequence>
<dbReference type="PANTHER" id="PTHR21198">
    <property type="entry name" value="GLUTAMATE RACEMASE"/>
    <property type="match status" value="1"/>
</dbReference>
<evidence type="ECO:0000313" key="4">
    <source>
        <dbReference type="Proteomes" id="UP001259803"/>
    </source>
</evidence>
<dbReference type="InterPro" id="IPR015942">
    <property type="entry name" value="Asp/Glu/hydantoin_racemase"/>
</dbReference>